<dbReference type="AlphaFoldDB" id="A0A1H7WQG4"/>
<accession>A0A1H7WQG4</accession>
<proteinExistence type="predicted"/>
<sequence length="42" mass="4638">MLLQPHRLLPGTERAFAKLTIIFKKSISATESQKAKKSGSQP</sequence>
<keyword evidence="2" id="KW-1185">Reference proteome</keyword>
<protein>
    <submittedName>
        <fullName evidence="1">Uncharacterized protein</fullName>
    </submittedName>
</protein>
<gene>
    <name evidence="1" type="ORF">SAMN04489760_10780</name>
</gene>
<reference evidence="1 2" key="1">
    <citation type="submission" date="2016-10" db="EMBL/GenBank/DDBJ databases">
        <authorList>
            <person name="de Groot N.N."/>
        </authorList>
    </citation>
    <scope>NUCLEOTIDE SEQUENCE [LARGE SCALE GENOMIC DNA]</scope>
    <source>
        <strain evidence="1 2">DSM 8423</strain>
    </source>
</reference>
<dbReference type="Proteomes" id="UP000198744">
    <property type="component" value="Unassembled WGS sequence"/>
</dbReference>
<organism evidence="1 2">
    <name type="scientific">Syntrophus gentianae</name>
    <dbReference type="NCBI Taxonomy" id="43775"/>
    <lineage>
        <taxon>Bacteria</taxon>
        <taxon>Pseudomonadati</taxon>
        <taxon>Thermodesulfobacteriota</taxon>
        <taxon>Syntrophia</taxon>
        <taxon>Syntrophales</taxon>
        <taxon>Syntrophaceae</taxon>
        <taxon>Syntrophus</taxon>
    </lineage>
</organism>
<evidence type="ECO:0000313" key="2">
    <source>
        <dbReference type="Proteomes" id="UP000198744"/>
    </source>
</evidence>
<name>A0A1H7WQG4_9BACT</name>
<dbReference type="EMBL" id="FOBS01000007">
    <property type="protein sequence ID" value="SEM23248.1"/>
    <property type="molecule type" value="Genomic_DNA"/>
</dbReference>
<evidence type="ECO:0000313" key="1">
    <source>
        <dbReference type="EMBL" id="SEM23248.1"/>
    </source>
</evidence>
<dbReference type="STRING" id="43775.SAMN04489760_10780"/>